<sequence length="323" mass="36257">MSASSQYFHLNTIQLVTGALYILLFLPALFLNVTAVWISMHLHSKSTFIVYLKNLVAADLLMTMTLPIRAASELPGASLGLRAFSCRFNSVVFYLCFYISIILMGLISLDRFFKIVRPWGKVLGQSILFARLVTALIWALMLSFNIIPTMVLTNQEPSNISTELCMGMKNPAGAQHHKNMVEAQTILFWTVSVVVALSYSCIAKKVFESYQKSGSSNVKGRRKTNSRVFVVLVVFLVCFAPYHIIRIPYTAVQVKNKTNCTWAALKAAKEISLCLSSTNICLDPLIYFFLCKTFRKKLSEFSFLPKYTSSSSSKDDPVTESRL</sequence>
<evidence type="ECO:0000256" key="6">
    <source>
        <dbReference type="ARBA" id="ARBA00023136"/>
    </source>
</evidence>
<dbReference type="GO" id="GO:0005886">
    <property type="term" value="C:plasma membrane"/>
    <property type="evidence" value="ECO:0007669"/>
    <property type="project" value="UniProtKB-SubCell"/>
</dbReference>
<dbReference type="Pfam" id="PF00001">
    <property type="entry name" value="7tm_1"/>
    <property type="match status" value="1"/>
</dbReference>
<protein>
    <recommendedName>
        <fullName evidence="12">G-protein coupled receptors family 1 profile domain-containing protein</fullName>
    </recommendedName>
</protein>
<keyword evidence="5 10" id="KW-0297">G-protein coupled receptor</keyword>
<keyword evidence="14" id="KW-1185">Reference proteome</keyword>
<feature type="transmembrane region" description="Helical" evidence="11">
    <location>
        <begin position="88"/>
        <end position="107"/>
    </location>
</feature>
<dbReference type="InterPro" id="IPR008109">
    <property type="entry name" value="P2Y13_rcpt"/>
</dbReference>
<feature type="transmembrane region" description="Helical" evidence="11">
    <location>
        <begin position="50"/>
        <end position="68"/>
    </location>
</feature>
<keyword evidence="3 10" id="KW-0812">Transmembrane</keyword>
<dbReference type="InterPro" id="IPR017452">
    <property type="entry name" value="GPCR_Rhodpsn_7TM"/>
</dbReference>
<organism evidence="13 14">
    <name type="scientific">Denticeps clupeoides</name>
    <name type="common">denticle herring</name>
    <dbReference type="NCBI Taxonomy" id="299321"/>
    <lineage>
        <taxon>Eukaryota</taxon>
        <taxon>Metazoa</taxon>
        <taxon>Chordata</taxon>
        <taxon>Craniata</taxon>
        <taxon>Vertebrata</taxon>
        <taxon>Euteleostomi</taxon>
        <taxon>Actinopterygii</taxon>
        <taxon>Neopterygii</taxon>
        <taxon>Teleostei</taxon>
        <taxon>Clupei</taxon>
        <taxon>Clupeiformes</taxon>
        <taxon>Denticipitoidei</taxon>
        <taxon>Denticipitidae</taxon>
        <taxon>Denticeps</taxon>
    </lineage>
</organism>
<evidence type="ECO:0000259" key="12">
    <source>
        <dbReference type="PROSITE" id="PS50262"/>
    </source>
</evidence>
<reference evidence="13 14" key="1">
    <citation type="submission" date="2020-06" db="EMBL/GenBank/DDBJ databases">
        <authorList>
            <consortium name="Wellcome Sanger Institute Data Sharing"/>
        </authorList>
    </citation>
    <scope>NUCLEOTIDE SEQUENCE [LARGE SCALE GENOMIC DNA]</scope>
</reference>
<dbReference type="AlphaFoldDB" id="A0AAY4DHP5"/>
<keyword evidence="6 11" id="KW-0472">Membrane</keyword>
<dbReference type="InterPro" id="IPR000276">
    <property type="entry name" value="GPCR_Rhodpsn"/>
</dbReference>
<accession>A0AAY4DHP5</accession>
<keyword evidence="2" id="KW-1003">Cell membrane</keyword>
<feature type="domain" description="G-protein coupled receptors family 1 profile" evidence="12">
    <location>
        <begin position="28"/>
        <end position="287"/>
    </location>
</feature>
<comment type="subcellular location">
    <subcellularLocation>
        <location evidence="1">Cell membrane</location>
        <topology evidence="1">Multi-pass membrane protein</topology>
    </subcellularLocation>
</comment>
<reference evidence="13" key="3">
    <citation type="submission" date="2025-09" db="UniProtKB">
        <authorList>
            <consortium name="Ensembl"/>
        </authorList>
    </citation>
    <scope>IDENTIFICATION</scope>
</reference>
<proteinExistence type="inferred from homology"/>
<dbReference type="PROSITE" id="PS00237">
    <property type="entry name" value="G_PROTEIN_RECEP_F1_1"/>
    <property type="match status" value="1"/>
</dbReference>
<keyword evidence="9 10" id="KW-0807">Transducer</keyword>
<feature type="transmembrane region" description="Helical" evidence="11">
    <location>
        <begin position="20"/>
        <end position="38"/>
    </location>
</feature>
<gene>
    <name evidence="13" type="primary">P2RY13</name>
</gene>
<dbReference type="PRINTS" id="PR01735">
    <property type="entry name" value="P2Y13PRNCPTR"/>
</dbReference>
<dbReference type="GeneTree" id="ENSGT01110000267167"/>
<dbReference type="Ensembl" id="ENSDCDT00010055202.1">
    <property type="protein sequence ID" value="ENSDCDP00010045057.1"/>
    <property type="gene ID" value="ENSDCDG00010027794.1"/>
</dbReference>
<dbReference type="Gene3D" id="1.20.1070.10">
    <property type="entry name" value="Rhodopsin 7-helix transmembrane proteins"/>
    <property type="match status" value="1"/>
</dbReference>
<evidence type="ECO:0000256" key="11">
    <source>
        <dbReference type="SAM" id="Phobius"/>
    </source>
</evidence>
<evidence type="ECO:0000256" key="4">
    <source>
        <dbReference type="ARBA" id="ARBA00022989"/>
    </source>
</evidence>
<evidence type="ECO:0000256" key="2">
    <source>
        <dbReference type="ARBA" id="ARBA00022475"/>
    </source>
</evidence>
<dbReference type="PANTHER" id="PTHR24233">
    <property type="entry name" value="P2Y PURINOCEPTOR-RELATED G-PROTEIN COUPLED RECEPTOR"/>
    <property type="match status" value="1"/>
</dbReference>
<dbReference type="GO" id="GO:0045028">
    <property type="term" value="F:G protein-coupled purinergic nucleotide receptor activity"/>
    <property type="evidence" value="ECO:0007669"/>
    <property type="project" value="InterPro"/>
</dbReference>
<feature type="transmembrane region" description="Helical" evidence="11">
    <location>
        <begin position="186"/>
        <end position="207"/>
    </location>
</feature>
<evidence type="ECO:0000256" key="7">
    <source>
        <dbReference type="ARBA" id="ARBA00023157"/>
    </source>
</evidence>
<feature type="transmembrane region" description="Helical" evidence="11">
    <location>
        <begin position="228"/>
        <end position="245"/>
    </location>
</feature>
<evidence type="ECO:0000256" key="8">
    <source>
        <dbReference type="ARBA" id="ARBA00023170"/>
    </source>
</evidence>
<reference evidence="13" key="2">
    <citation type="submission" date="2025-08" db="UniProtKB">
        <authorList>
            <consortium name="Ensembl"/>
        </authorList>
    </citation>
    <scope>IDENTIFICATION</scope>
</reference>
<evidence type="ECO:0000256" key="3">
    <source>
        <dbReference type="ARBA" id="ARBA00022692"/>
    </source>
</evidence>
<keyword evidence="8 10" id="KW-0675">Receptor</keyword>
<evidence type="ECO:0000256" key="5">
    <source>
        <dbReference type="ARBA" id="ARBA00023040"/>
    </source>
</evidence>
<dbReference type="Proteomes" id="UP000694580">
    <property type="component" value="Chromosome 19"/>
</dbReference>
<evidence type="ECO:0000256" key="1">
    <source>
        <dbReference type="ARBA" id="ARBA00004651"/>
    </source>
</evidence>
<dbReference type="PANTHER" id="PTHR24233:SF10">
    <property type="entry name" value="P2Y PURINOCEPTOR 13"/>
    <property type="match status" value="1"/>
</dbReference>
<keyword evidence="4 11" id="KW-1133">Transmembrane helix</keyword>
<dbReference type="SUPFAM" id="SSF81321">
    <property type="entry name" value="Family A G protein-coupled receptor-like"/>
    <property type="match status" value="1"/>
</dbReference>
<dbReference type="PRINTS" id="PR00237">
    <property type="entry name" value="GPCRRHODOPSN"/>
</dbReference>
<evidence type="ECO:0000256" key="10">
    <source>
        <dbReference type="RuleBase" id="RU000688"/>
    </source>
</evidence>
<evidence type="ECO:0000313" key="14">
    <source>
        <dbReference type="Proteomes" id="UP000694580"/>
    </source>
</evidence>
<dbReference type="PRINTS" id="PR01157">
    <property type="entry name" value="P2YPURNOCPTR"/>
</dbReference>
<comment type="similarity">
    <text evidence="10">Belongs to the G-protein coupled receptor 1 family.</text>
</comment>
<evidence type="ECO:0000313" key="13">
    <source>
        <dbReference type="Ensembl" id="ENSDCDP00010045057.1"/>
    </source>
</evidence>
<dbReference type="PROSITE" id="PS50262">
    <property type="entry name" value="G_PROTEIN_RECEP_F1_2"/>
    <property type="match status" value="1"/>
</dbReference>
<evidence type="ECO:0000256" key="9">
    <source>
        <dbReference type="ARBA" id="ARBA00023224"/>
    </source>
</evidence>
<feature type="transmembrane region" description="Helical" evidence="11">
    <location>
        <begin position="128"/>
        <end position="147"/>
    </location>
</feature>
<name>A0AAY4DHP5_9TELE</name>
<keyword evidence="7" id="KW-1015">Disulfide bond</keyword>